<feature type="compositionally biased region" description="Low complexity" evidence="3">
    <location>
        <begin position="71"/>
        <end position="80"/>
    </location>
</feature>
<proteinExistence type="inferred from homology"/>
<evidence type="ECO:0000256" key="3">
    <source>
        <dbReference type="SAM" id="MobiDB-lite"/>
    </source>
</evidence>
<feature type="compositionally biased region" description="Polar residues" evidence="3">
    <location>
        <begin position="412"/>
        <end position="424"/>
    </location>
</feature>
<name>A0ABD3K0P3_EUCGL</name>
<feature type="compositionally biased region" description="Basic and acidic residues" evidence="3">
    <location>
        <begin position="335"/>
        <end position="354"/>
    </location>
</feature>
<evidence type="ECO:0000313" key="6">
    <source>
        <dbReference type="EMBL" id="KAL3731948.1"/>
    </source>
</evidence>
<feature type="compositionally biased region" description="Basic and acidic residues" evidence="3">
    <location>
        <begin position="176"/>
        <end position="199"/>
    </location>
</feature>
<dbReference type="Pfam" id="PF04677">
    <property type="entry name" value="CwfJ_C_1"/>
    <property type="match status" value="1"/>
</dbReference>
<sequence length="801" mass="91290">MLSGVKFVPRDQIDEQRRGESSDSGAGGRGRSGGRKEKYSRKKKGSRYESSDDEELQQIRKTSRRKKWYSSEEYSSSHSSGSDDDDSPRDERRHRDRKKKKRKSDAKESDGGSRRKRKGKSGRKNSEDLSSPSGSEKSDSFEGDARKEKHGKGSKKDGQKRGKEGAHQGAVEGDFDDQKIVRREMGLEWMLRPEQKTERSPPISVDKVPLETENEEAMKVNPRELNPFYKNNGSGYPEEDGPKSGGDRLMPPTVVGDGGASWRLKALKRAKEQAARDGRNIKEVVAERWGSLGHLAVSAASHRAAPSRAHLDSIRNRKRGLMEEQQTAGQDEEDGHTKKGDYQNKRNYLKDVSLRNRDMRVPKVDDSLSWRKRRGQNLSARDADAELISSAMSNLNKYSNDGSFLHTTLGQQRNVSGDSSSSQPAHDRKVDLSEENKPREVITQVNDGLSANQLAAKALQLRLKGKHDEAEKLLQEVENLRNKQLTSDSSVKSQNKEGTNRNVLYDVSHRRKEEEDADRHLAKTIMQNSRYSTSGQADYEYDFDGPPRKRSQKKGASNDQKSTQSSILAKRILTQQERCFYCFENPKRPRHLVVSIANFTYLMLPPQQPVVPGHCCIVTMQHESSTRTVDDNVWEEIRNFKKCLIMMFAKQEKDLVFLETVKGLAQQRHHCLIECLPLPREVANDAPLYFKKAIDEAEDEWSQHNAKKLIDTSVKGLRASIPKDFPYFHVEFGLNKGFVHVIDDEKDFKSSLGLDVIRGMMRLPEEDMHRRRRSESIDTQKQAVASFMQDWEPFDWTKQLD</sequence>
<dbReference type="Pfam" id="PF04676">
    <property type="entry name" value="CwfJ_C_2"/>
    <property type="match status" value="1"/>
</dbReference>
<accession>A0ABD3K0P3</accession>
<evidence type="ECO:0000256" key="1">
    <source>
        <dbReference type="ARBA" id="ARBA00006795"/>
    </source>
</evidence>
<evidence type="ECO:0000256" key="2">
    <source>
        <dbReference type="SAM" id="Coils"/>
    </source>
</evidence>
<feature type="coiled-coil region" evidence="2">
    <location>
        <begin position="456"/>
        <end position="483"/>
    </location>
</feature>
<feature type="region of interest" description="Disordered" evidence="3">
    <location>
        <begin position="412"/>
        <end position="437"/>
    </location>
</feature>
<organism evidence="6 7">
    <name type="scientific">Eucalyptus globulus</name>
    <name type="common">Tasmanian blue gum</name>
    <dbReference type="NCBI Taxonomy" id="34317"/>
    <lineage>
        <taxon>Eukaryota</taxon>
        <taxon>Viridiplantae</taxon>
        <taxon>Streptophyta</taxon>
        <taxon>Embryophyta</taxon>
        <taxon>Tracheophyta</taxon>
        <taxon>Spermatophyta</taxon>
        <taxon>Magnoliopsida</taxon>
        <taxon>eudicotyledons</taxon>
        <taxon>Gunneridae</taxon>
        <taxon>Pentapetalae</taxon>
        <taxon>rosids</taxon>
        <taxon>malvids</taxon>
        <taxon>Myrtales</taxon>
        <taxon>Myrtaceae</taxon>
        <taxon>Myrtoideae</taxon>
        <taxon>Eucalypteae</taxon>
        <taxon>Eucalyptus</taxon>
    </lineage>
</organism>
<evidence type="ECO:0000259" key="5">
    <source>
        <dbReference type="Pfam" id="PF04677"/>
    </source>
</evidence>
<feature type="compositionally biased region" description="Basic and acidic residues" evidence="3">
    <location>
        <begin position="425"/>
        <end position="437"/>
    </location>
</feature>
<comment type="similarity">
    <text evidence="1">Belongs to the CWF19 family.</text>
</comment>
<dbReference type="AlphaFoldDB" id="A0ABD3K0P3"/>
<gene>
    <name evidence="6" type="ORF">ACJRO7_028758</name>
</gene>
<dbReference type="PANTHER" id="PTHR12072">
    <property type="entry name" value="CWF19, CELL CYCLE CONTROL PROTEIN"/>
    <property type="match status" value="1"/>
</dbReference>
<feature type="compositionally biased region" description="Basic residues" evidence="3">
    <location>
        <begin position="114"/>
        <end position="123"/>
    </location>
</feature>
<comment type="caution">
    <text evidence="6">The sequence shown here is derived from an EMBL/GenBank/DDBJ whole genome shotgun (WGS) entry which is preliminary data.</text>
</comment>
<feature type="compositionally biased region" description="Basic and acidic residues" evidence="3">
    <location>
        <begin position="136"/>
        <end position="147"/>
    </location>
</feature>
<evidence type="ECO:0000313" key="7">
    <source>
        <dbReference type="Proteomes" id="UP001634007"/>
    </source>
</evidence>
<feature type="compositionally biased region" description="Polar residues" evidence="3">
    <location>
        <begin position="525"/>
        <end position="536"/>
    </location>
</feature>
<reference evidence="6 7" key="1">
    <citation type="submission" date="2024-11" db="EMBL/GenBank/DDBJ databases">
        <title>Chromosome-level genome assembly of Eucalyptus globulus Labill. provides insights into its genome evolution.</title>
        <authorList>
            <person name="Li X."/>
        </authorList>
    </citation>
    <scope>NUCLEOTIDE SEQUENCE [LARGE SCALE GENOMIC DNA]</scope>
    <source>
        <strain evidence="6">CL2024</strain>
        <tissue evidence="6">Fresh tender leaves</tissue>
    </source>
</reference>
<feature type="compositionally biased region" description="Basic and acidic residues" evidence="3">
    <location>
        <begin position="507"/>
        <end position="521"/>
    </location>
</feature>
<dbReference type="InterPro" id="IPR006768">
    <property type="entry name" value="Cwf19-like_C_dom-1"/>
</dbReference>
<dbReference type="Proteomes" id="UP001634007">
    <property type="component" value="Unassembled WGS sequence"/>
</dbReference>
<protein>
    <recommendedName>
        <fullName evidence="8">CWF19-like protein 2</fullName>
    </recommendedName>
</protein>
<dbReference type="SUPFAM" id="SSF54197">
    <property type="entry name" value="HIT-like"/>
    <property type="match status" value="1"/>
</dbReference>
<dbReference type="EMBL" id="JBJKBG010000007">
    <property type="protein sequence ID" value="KAL3731948.1"/>
    <property type="molecule type" value="Genomic_DNA"/>
</dbReference>
<keyword evidence="7" id="KW-1185">Reference proteome</keyword>
<feature type="compositionally biased region" description="Polar residues" evidence="3">
    <location>
        <begin position="554"/>
        <end position="567"/>
    </location>
</feature>
<feature type="compositionally biased region" description="Polar residues" evidence="3">
    <location>
        <begin position="484"/>
        <end position="493"/>
    </location>
</feature>
<dbReference type="InterPro" id="IPR036265">
    <property type="entry name" value="HIT-like_sf"/>
</dbReference>
<evidence type="ECO:0008006" key="8">
    <source>
        <dbReference type="Google" id="ProtNLM"/>
    </source>
</evidence>
<feature type="domain" description="Cwf19-like C-terminal" evidence="5">
    <location>
        <begin position="570"/>
        <end position="691"/>
    </location>
</feature>
<feature type="compositionally biased region" description="Basic and acidic residues" evidence="3">
    <location>
        <begin position="154"/>
        <end position="166"/>
    </location>
</feature>
<dbReference type="PANTHER" id="PTHR12072:SF5">
    <property type="entry name" value="CWF19-LIKE PROTEIN 2"/>
    <property type="match status" value="1"/>
</dbReference>
<feature type="region of interest" description="Disordered" evidence="3">
    <location>
        <begin position="321"/>
        <end position="354"/>
    </location>
</feature>
<feature type="compositionally biased region" description="Basic residues" evidence="3">
    <location>
        <begin position="92"/>
        <end position="104"/>
    </location>
</feature>
<dbReference type="InterPro" id="IPR040194">
    <property type="entry name" value="Cwf19-like"/>
</dbReference>
<feature type="region of interest" description="Disordered" evidence="3">
    <location>
        <begin position="1"/>
        <end position="259"/>
    </location>
</feature>
<dbReference type="InterPro" id="IPR006767">
    <property type="entry name" value="Cwf19-like_C_dom-2"/>
</dbReference>
<feature type="region of interest" description="Disordered" evidence="3">
    <location>
        <begin position="484"/>
        <end position="567"/>
    </location>
</feature>
<keyword evidence="2" id="KW-0175">Coiled coil</keyword>
<evidence type="ECO:0000259" key="4">
    <source>
        <dbReference type="Pfam" id="PF04676"/>
    </source>
</evidence>
<feature type="domain" description="Cwf19-like protein C-terminal" evidence="4">
    <location>
        <begin position="700"/>
        <end position="797"/>
    </location>
</feature>
<feature type="compositionally biased region" description="Basic and acidic residues" evidence="3">
    <location>
        <begin position="8"/>
        <end position="21"/>
    </location>
</feature>